<feature type="signal peptide" evidence="2">
    <location>
        <begin position="1"/>
        <end position="24"/>
    </location>
</feature>
<accession>A0A317XT63</accession>
<dbReference type="Proteomes" id="UP000246740">
    <property type="component" value="Unassembled WGS sequence"/>
</dbReference>
<dbReference type="OrthoDB" id="2506204at2759"/>
<feature type="compositionally biased region" description="Low complexity" evidence="1">
    <location>
        <begin position="631"/>
        <end position="652"/>
    </location>
</feature>
<evidence type="ECO:0000256" key="2">
    <source>
        <dbReference type="SAM" id="SignalP"/>
    </source>
</evidence>
<keyword evidence="4" id="KW-1185">Reference proteome</keyword>
<evidence type="ECO:0000313" key="3">
    <source>
        <dbReference type="EMBL" id="PWZ00953.1"/>
    </source>
</evidence>
<reference evidence="3 4" key="1">
    <citation type="journal article" date="2018" name="Mol. Biol. Evol.">
        <title>Broad Genomic Sampling Reveals a Smut Pathogenic Ancestry of the Fungal Clade Ustilaginomycotina.</title>
        <authorList>
            <person name="Kijpornyongpan T."/>
            <person name="Mondo S.J."/>
            <person name="Barry K."/>
            <person name="Sandor L."/>
            <person name="Lee J."/>
            <person name="Lipzen A."/>
            <person name="Pangilinan J."/>
            <person name="LaButti K."/>
            <person name="Hainaut M."/>
            <person name="Henrissat B."/>
            <person name="Grigoriev I.V."/>
            <person name="Spatafora J.W."/>
            <person name="Aime M.C."/>
        </authorList>
    </citation>
    <scope>NUCLEOTIDE SEQUENCE [LARGE SCALE GENOMIC DNA]</scope>
    <source>
        <strain evidence="3 4">MCA 3645</strain>
    </source>
</reference>
<feature type="compositionally biased region" description="Gly residues" evidence="1">
    <location>
        <begin position="815"/>
        <end position="830"/>
    </location>
</feature>
<name>A0A317XT63_9BASI</name>
<feature type="compositionally biased region" description="Low complexity" evidence="1">
    <location>
        <begin position="732"/>
        <end position="744"/>
    </location>
</feature>
<dbReference type="InParanoid" id="A0A317XT63"/>
<protein>
    <submittedName>
        <fullName evidence="3">Het-C-domain-containing protein</fullName>
    </submittedName>
</protein>
<feature type="compositionally biased region" description="Basic and acidic residues" evidence="1">
    <location>
        <begin position="701"/>
        <end position="711"/>
    </location>
</feature>
<dbReference type="PANTHER" id="PTHR14905:SF7">
    <property type="entry name" value="VON WILLEBRAND FACTOR A DOMAIN-CONTAINING PROTEIN 7"/>
    <property type="match status" value="1"/>
</dbReference>
<dbReference type="InterPro" id="IPR052577">
    <property type="entry name" value="VWA7"/>
</dbReference>
<dbReference type="Pfam" id="PF07217">
    <property type="entry name" value="Het-C"/>
    <property type="match status" value="1"/>
</dbReference>
<dbReference type="InterPro" id="IPR010816">
    <property type="entry name" value="Het-C"/>
</dbReference>
<dbReference type="STRING" id="1882483.A0A317XT63"/>
<sequence length="890" mass="98789">MSNCTLIPILVLAVLLLSASPAAAFGSGSVSEASGVFGRNFLHGDVEGVLTELVKTTASAGIIGAIFSGGRHGGKKFNENDVARVYFGNWLRDLSQAVDVAALKLLPAQRIVNVVAVLGFLEFGYATREFEVTPERLGNYLTVEHIDNPTGYPDDKGSDPREVANYPKLRGPLNPRELEIDQRNGMKQYIATEGQDFDTAVRFIKDNIIRCIELGRSGKHNESDEWESLRLLGTALHTLEDFAAHSNFLEVSLNKLGYDRVFQHVGDRVRIRSPSGKEVAPIVTGSFGGADFMHSMLGTAEDKLSQSSAQDVSAKFNDNKGKDGGPLRTVLKLLLSKDDKDDGDTDTKKNPDQQVDRLEELRRKASEMSGVNVSEEDVANFLHEVLSIHDDIRRTISGVIDRIPGLDELLGEVTNNLSVFVFSTLEPVMGPIFKTVTNVLFEASAAVVDNHDQTIVFNDENASDPTHSMLAKDHFNNLLNAPAGKVAQIIVRHTVQQVVEAWDDEGKDPRGVADSVVTALHHPDFVENPNAVQQDMIRFVDTWINSHGNEKDEVLRRLERDSVLHHRNNTDGISGGNTIAAANENVKKYSAASQGLAGLVKPGGILADAPGANVVAGVLSTLNINDDKKPQQQQQQQQSSNSYSQSNNQNSFNRHDNDNNNENRRQENETRYGSGNNNSYDDNRRNDENRYGNSYGGNNNDNDRRRPESNRFDNQNSYGGNNDRFEQENRHGQQSFGQQQYQPSYGGGRNNDDDNNRRHGRNDDDTDGNRFGRNDEENRFGGNRRQDNDDNRNEYGRPQQSFGGGGENRRHDNEFGGGRPEGGFGGGYGGGRDEGRDEGFGRRPEFGRDDEPRFGGGRRDERDDQDRRFGGNNDFRGQQRDDDRDRFGRY</sequence>
<feature type="chain" id="PRO_5016288849" evidence="2">
    <location>
        <begin position="25"/>
        <end position="890"/>
    </location>
</feature>
<feature type="region of interest" description="Disordered" evidence="1">
    <location>
        <begin position="627"/>
        <end position="890"/>
    </location>
</feature>
<feature type="compositionally biased region" description="Basic and acidic residues" evidence="1">
    <location>
        <begin position="750"/>
        <end position="795"/>
    </location>
</feature>
<feature type="compositionally biased region" description="Basic and acidic residues" evidence="1">
    <location>
        <begin position="653"/>
        <end position="670"/>
    </location>
</feature>
<dbReference type="EMBL" id="KZ819191">
    <property type="protein sequence ID" value="PWZ00953.1"/>
    <property type="molecule type" value="Genomic_DNA"/>
</dbReference>
<feature type="compositionally biased region" description="Low complexity" evidence="1">
    <location>
        <begin position="691"/>
        <end position="700"/>
    </location>
</feature>
<evidence type="ECO:0000313" key="4">
    <source>
        <dbReference type="Proteomes" id="UP000246740"/>
    </source>
</evidence>
<feature type="compositionally biased region" description="Basic and acidic residues" evidence="1">
    <location>
        <begin position="877"/>
        <end position="890"/>
    </location>
</feature>
<dbReference type="AlphaFoldDB" id="A0A317XT63"/>
<gene>
    <name evidence="3" type="ORF">BCV70DRAFT_199318</name>
</gene>
<dbReference type="PANTHER" id="PTHR14905">
    <property type="entry name" value="NG37"/>
    <property type="match status" value="1"/>
</dbReference>
<proteinExistence type="predicted"/>
<keyword evidence="2" id="KW-0732">Signal</keyword>
<organism evidence="3 4">
    <name type="scientific">Testicularia cyperi</name>
    <dbReference type="NCBI Taxonomy" id="1882483"/>
    <lineage>
        <taxon>Eukaryota</taxon>
        <taxon>Fungi</taxon>
        <taxon>Dikarya</taxon>
        <taxon>Basidiomycota</taxon>
        <taxon>Ustilaginomycotina</taxon>
        <taxon>Ustilaginomycetes</taxon>
        <taxon>Ustilaginales</taxon>
        <taxon>Anthracoideaceae</taxon>
        <taxon>Testicularia</taxon>
    </lineage>
</organism>
<evidence type="ECO:0000256" key="1">
    <source>
        <dbReference type="SAM" id="MobiDB-lite"/>
    </source>
</evidence>
<feature type="compositionally biased region" description="Basic and acidic residues" evidence="1">
    <location>
        <begin position="831"/>
        <end position="869"/>
    </location>
</feature>
<feature type="compositionally biased region" description="Basic and acidic residues" evidence="1">
    <location>
        <begin position="681"/>
        <end position="690"/>
    </location>
</feature>